<evidence type="ECO:0000313" key="2">
    <source>
        <dbReference type="EMBL" id="PRW64541.1"/>
    </source>
</evidence>
<sequence length="415" mass="44829">MHLTDSNRHPPAPSPGWWRNRIFYRVDTRAFNDSDADGIGDLEGVRHRLGYLELIGIEAVWLTGVIASPVGRARQGRDVDPLVGTVETLETLVAEAHEAGIGIVLDLAVDGSVPTDPRGVEELDATLRHWTRHGIDGFRVASTPGITGPVDENTHAILRLARQCLGESRTVPLGGLVQHWHTASGPLVELDLGVDDRFSTTPFEALRIRQVIDTVLNDSGKVGSTPVWTLSNWDHPRPTTRFGGGATGLARARAMALVQFALPGVAGVDNGTELGLPESERPDRTSSHPVRGMIPWEGSDPPFGFSSAPAGWWPTPPSWASSTVETQLEDPGSTLSLHRNAMELRRSYELATLAPIRWYGAPRGCLAFRHDRGKLTCALNTSSTSVPVPPGEIVLCSSPLDSGDRLPPNTAVWLV</sequence>
<evidence type="ECO:0000259" key="1">
    <source>
        <dbReference type="SMART" id="SM00642"/>
    </source>
</evidence>
<protein>
    <recommendedName>
        <fullName evidence="1">Glycosyl hydrolase family 13 catalytic domain-containing protein</fullName>
    </recommendedName>
</protein>
<dbReference type="InterPro" id="IPR006047">
    <property type="entry name" value="GH13_cat_dom"/>
</dbReference>
<dbReference type="Pfam" id="PF00128">
    <property type="entry name" value="Alpha-amylase"/>
    <property type="match status" value="2"/>
</dbReference>
<dbReference type="InParanoid" id="A0A2T0GZK7"/>
<keyword evidence="3" id="KW-1185">Reference proteome</keyword>
<dbReference type="STRING" id="1050202.GCA_000384035_02558"/>
<dbReference type="PANTHER" id="PTHR10357">
    <property type="entry name" value="ALPHA-AMYLASE FAMILY MEMBER"/>
    <property type="match status" value="1"/>
</dbReference>
<dbReference type="Gene3D" id="3.20.20.80">
    <property type="entry name" value="Glycosidases"/>
    <property type="match status" value="2"/>
</dbReference>
<organism evidence="2 3">
    <name type="scientific">Actinopolyspora mortivallis</name>
    <dbReference type="NCBI Taxonomy" id="33906"/>
    <lineage>
        <taxon>Bacteria</taxon>
        <taxon>Bacillati</taxon>
        <taxon>Actinomycetota</taxon>
        <taxon>Actinomycetes</taxon>
        <taxon>Actinopolysporales</taxon>
        <taxon>Actinopolysporaceae</taxon>
        <taxon>Actinopolyspora</taxon>
    </lineage>
</organism>
<dbReference type="FunCoup" id="A0A2T0GZK7">
    <property type="interactions" value="22"/>
</dbReference>
<accession>A0A2T0GZK7</accession>
<reference evidence="2 3" key="1">
    <citation type="submission" date="2018-03" db="EMBL/GenBank/DDBJ databases">
        <title>Actinopolyspora mortivallis from Sahara, screening for active biomolecules.</title>
        <authorList>
            <person name="Selama O."/>
            <person name="Wellington E.M.H."/>
            <person name="Hacene H."/>
        </authorList>
    </citation>
    <scope>NUCLEOTIDE SEQUENCE [LARGE SCALE GENOMIC DNA]</scope>
    <source>
        <strain evidence="2 3">M5A</strain>
    </source>
</reference>
<dbReference type="GO" id="GO:0004556">
    <property type="term" value="F:alpha-amylase activity"/>
    <property type="evidence" value="ECO:0007669"/>
    <property type="project" value="TreeGrafter"/>
</dbReference>
<proteinExistence type="predicted"/>
<evidence type="ECO:0000313" key="3">
    <source>
        <dbReference type="Proteomes" id="UP000239352"/>
    </source>
</evidence>
<dbReference type="EMBL" id="PVSR01000003">
    <property type="protein sequence ID" value="PRW64541.1"/>
    <property type="molecule type" value="Genomic_DNA"/>
</dbReference>
<gene>
    <name evidence="2" type="ORF">CEP50_04075</name>
</gene>
<dbReference type="InterPro" id="IPR017853">
    <property type="entry name" value="GH"/>
</dbReference>
<dbReference type="SUPFAM" id="SSF51445">
    <property type="entry name" value="(Trans)glycosidases"/>
    <property type="match status" value="1"/>
</dbReference>
<dbReference type="Proteomes" id="UP000239352">
    <property type="component" value="Unassembled WGS sequence"/>
</dbReference>
<name>A0A2T0GZK7_ACTMO</name>
<feature type="domain" description="Glycosyl hydrolase family 13 catalytic" evidence="1">
    <location>
        <begin position="25"/>
        <end position="297"/>
    </location>
</feature>
<dbReference type="SMART" id="SM00642">
    <property type="entry name" value="Aamy"/>
    <property type="match status" value="1"/>
</dbReference>
<dbReference type="AlphaFoldDB" id="A0A2T0GZK7"/>
<dbReference type="GO" id="GO:0009313">
    <property type="term" value="P:oligosaccharide catabolic process"/>
    <property type="evidence" value="ECO:0007669"/>
    <property type="project" value="TreeGrafter"/>
</dbReference>
<dbReference type="PANTHER" id="PTHR10357:SF179">
    <property type="entry name" value="NEUTRAL AND BASIC AMINO ACID TRANSPORT PROTEIN RBAT"/>
    <property type="match status" value="1"/>
</dbReference>
<comment type="caution">
    <text evidence="2">The sequence shown here is derived from an EMBL/GenBank/DDBJ whole genome shotgun (WGS) entry which is preliminary data.</text>
</comment>